<dbReference type="AlphaFoldDB" id="A0A1C6TBA1"/>
<accession>A0A1C6TBA1</accession>
<protein>
    <recommendedName>
        <fullName evidence="4">DUF4878 domain-containing protein</fullName>
    </recommendedName>
</protein>
<dbReference type="OrthoDB" id="3218507at2"/>
<keyword evidence="3" id="KW-1185">Reference proteome</keyword>
<sequence>MTYEPIMVPPRNSRTTRTVLIVVGVVLSFCCVGGVVGGFALWNVVQHATGPAQDSVDRYAAAMVARDFPTAYGQLCGQVRNRLSQYEFARQQSAQPSVRSYEIVSVNVLNTNGRVHGEAQVRFVQSGGARTTQVFPLVKEDGEWRICE</sequence>
<gene>
    <name evidence="2" type="ORF">GA0070624_6435</name>
</gene>
<dbReference type="EMBL" id="FMHV01000002">
    <property type="protein sequence ID" value="SCL39061.1"/>
    <property type="molecule type" value="Genomic_DNA"/>
</dbReference>
<dbReference type="RefSeq" id="WP_091347124.1">
    <property type="nucleotide sequence ID" value="NZ_FMHV01000002.1"/>
</dbReference>
<reference evidence="3" key="1">
    <citation type="submission" date="2016-06" db="EMBL/GenBank/DDBJ databases">
        <authorList>
            <person name="Varghese N."/>
            <person name="Submissions Spin"/>
        </authorList>
    </citation>
    <scope>NUCLEOTIDE SEQUENCE [LARGE SCALE GENOMIC DNA]</scope>
    <source>
        <strain evidence="3">DSM 45431</strain>
    </source>
</reference>
<evidence type="ECO:0000313" key="2">
    <source>
        <dbReference type="EMBL" id="SCL39061.1"/>
    </source>
</evidence>
<evidence type="ECO:0000313" key="3">
    <source>
        <dbReference type="Proteomes" id="UP000199413"/>
    </source>
</evidence>
<feature type="transmembrane region" description="Helical" evidence="1">
    <location>
        <begin position="20"/>
        <end position="42"/>
    </location>
</feature>
<dbReference type="STRING" id="568872.GA0070624_6435"/>
<keyword evidence="1" id="KW-1133">Transmembrane helix</keyword>
<dbReference type="Proteomes" id="UP000199413">
    <property type="component" value="Unassembled WGS sequence"/>
</dbReference>
<name>A0A1C6TBA1_9ACTN</name>
<keyword evidence="1" id="KW-0812">Transmembrane</keyword>
<evidence type="ECO:0000256" key="1">
    <source>
        <dbReference type="SAM" id="Phobius"/>
    </source>
</evidence>
<organism evidence="2 3">
    <name type="scientific">Micromonospora rhizosphaerae</name>
    <dbReference type="NCBI Taxonomy" id="568872"/>
    <lineage>
        <taxon>Bacteria</taxon>
        <taxon>Bacillati</taxon>
        <taxon>Actinomycetota</taxon>
        <taxon>Actinomycetes</taxon>
        <taxon>Micromonosporales</taxon>
        <taxon>Micromonosporaceae</taxon>
        <taxon>Micromonospora</taxon>
    </lineage>
</organism>
<proteinExistence type="predicted"/>
<evidence type="ECO:0008006" key="4">
    <source>
        <dbReference type="Google" id="ProtNLM"/>
    </source>
</evidence>
<keyword evidence="1" id="KW-0472">Membrane</keyword>